<name>A0A8J0U022_XENLA</name>
<evidence type="ECO:0000313" key="15">
    <source>
        <dbReference type="Xenbase" id="XB-GENE-22251726"/>
    </source>
</evidence>
<dbReference type="SUPFAM" id="SSF117839">
    <property type="entry name" value="WWE domain"/>
    <property type="match status" value="1"/>
</dbReference>
<dbReference type="GO" id="GO:0003714">
    <property type="term" value="F:transcription corepressor activity"/>
    <property type="evidence" value="ECO:0000318"/>
    <property type="project" value="GO_Central"/>
</dbReference>
<keyword evidence="3 8" id="KW-0808">Transferase</keyword>
<dbReference type="InterPro" id="IPR037197">
    <property type="entry name" value="WWE_dom_sf"/>
</dbReference>
<dbReference type="GO" id="GO:0060336">
    <property type="term" value="P:negative regulation of type II interferon-mediated signaling pathway"/>
    <property type="evidence" value="ECO:0000318"/>
    <property type="project" value="GO_Central"/>
</dbReference>
<dbReference type="Gene3D" id="3.30.70.330">
    <property type="match status" value="2"/>
</dbReference>
<evidence type="ECO:0000256" key="1">
    <source>
        <dbReference type="ARBA" id="ARBA00004123"/>
    </source>
</evidence>
<dbReference type="CDD" id="cd02907">
    <property type="entry name" value="Macro_Af1521_BAL-like"/>
    <property type="match status" value="1"/>
</dbReference>
<protein>
    <recommendedName>
        <fullName evidence="8">Poly [ADP-ribose] polymerase</fullName>
        <shortName evidence="8">PARP</shortName>
        <ecNumber evidence="8">2.4.2.-</ecNumber>
    </recommendedName>
</protein>
<keyword evidence="2 8" id="KW-0328">Glycosyltransferase</keyword>
<evidence type="ECO:0000259" key="9">
    <source>
        <dbReference type="PROSITE" id="PS50102"/>
    </source>
</evidence>
<dbReference type="InterPro" id="IPR002589">
    <property type="entry name" value="Macro_dom"/>
</dbReference>
<evidence type="ECO:0000256" key="2">
    <source>
        <dbReference type="ARBA" id="ARBA00022676"/>
    </source>
</evidence>
<evidence type="ECO:0000256" key="3">
    <source>
        <dbReference type="ARBA" id="ARBA00022679"/>
    </source>
</evidence>
<dbReference type="Pfam" id="PF23249">
    <property type="entry name" value="KH_PARP14_3"/>
    <property type="match status" value="1"/>
</dbReference>
<dbReference type="PROSITE" id="PS51154">
    <property type="entry name" value="MACRO"/>
    <property type="match status" value="3"/>
</dbReference>
<feature type="domain" description="Macro" evidence="12">
    <location>
        <begin position="1205"/>
        <end position="1401"/>
    </location>
</feature>
<dbReference type="Pfam" id="PF23245">
    <property type="entry name" value="RRM_PARP14_2"/>
    <property type="match status" value="1"/>
</dbReference>
<dbReference type="CDD" id="cd01439">
    <property type="entry name" value="TCCD_inducible_PARP_like"/>
    <property type="match status" value="1"/>
</dbReference>
<dbReference type="SUPFAM" id="SSF56399">
    <property type="entry name" value="ADP-ribosylation"/>
    <property type="match status" value="1"/>
</dbReference>
<feature type="domain" description="Macro" evidence="12">
    <location>
        <begin position="781"/>
        <end position="968"/>
    </location>
</feature>
<dbReference type="FunFam" id="3.90.228.10:FF:000008">
    <property type="entry name" value="Poly [ADP-ribose] polymerase"/>
    <property type="match status" value="1"/>
</dbReference>
<dbReference type="Pfam" id="PF23084">
    <property type="entry name" value="KH_PARP14_1"/>
    <property type="match status" value="1"/>
</dbReference>
<gene>
    <name evidence="14 15" type="primary">dtx3l.S</name>
</gene>
<evidence type="ECO:0000313" key="13">
    <source>
        <dbReference type="Proteomes" id="UP000186698"/>
    </source>
</evidence>
<dbReference type="SUPFAM" id="SSF52949">
    <property type="entry name" value="Macro domain-like"/>
    <property type="match status" value="3"/>
</dbReference>
<keyword evidence="7" id="KW-0694">RNA-binding</keyword>
<dbReference type="Gene3D" id="3.30.720.50">
    <property type="match status" value="1"/>
</dbReference>
<evidence type="ECO:0000313" key="14">
    <source>
        <dbReference type="RefSeq" id="XP_018094135.1"/>
    </source>
</evidence>
<dbReference type="Pfam" id="PF01661">
    <property type="entry name" value="Macro"/>
    <property type="match status" value="3"/>
</dbReference>
<dbReference type="Pfam" id="PF23252">
    <property type="entry name" value="KH_PARP14_5"/>
    <property type="match status" value="1"/>
</dbReference>
<keyword evidence="4 8" id="KW-0520">NAD</keyword>
<feature type="domain" description="Macro" evidence="12">
    <location>
        <begin position="990"/>
        <end position="1179"/>
    </location>
</feature>
<evidence type="ECO:0000259" key="12">
    <source>
        <dbReference type="PROSITE" id="PS51154"/>
    </source>
</evidence>
<reference evidence="14" key="1">
    <citation type="submission" date="2025-08" db="UniProtKB">
        <authorList>
            <consortium name="RefSeq"/>
        </authorList>
    </citation>
    <scope>IDENTIFICATION</scope>
    <source>
        <strain evidence="14">J_2021</strain>
        <tissue evidence="14">Erythrocytes</tissue>
    </source>
</reference>
<dbReference type="InterPro" id="IPR012677">
    <property type="entry name" value="Nucleotide-bd_a/b_plait_sf"/>
</dbReference>
<dbReference type="Gene3D" id="3.40.220.10">
    <property type="entry name" value="Leucine Aminopeptidase, subunit E, domain 1"/>
    <property type="match status" value="3"/>
</dbReference>
<dbReference type="Gene3D" id="3.90.228.10">
    <property type="match status" value="1"/>
</dbReference>
<evidence type="ECO:0000256" key="8">
    <source>
        <dbReference type="RuleBase" id="RU362114"/>
    </source>
</evidence>
<evidence type="ECO:0000256" key="6">
    <source>
        <dbReference type="ARBA" id="ARBA00024347"/>
    </source>
</evidence>
<dbReference type="InterPro" id="IPR057051">
    <property type="entry name" value="PARP14_RPM_1"/>
</dbReference>
<dbReference type="SMART" id="SM00506">
    <property type="entry name" value="A1pp"/>
    <property type="match status" value="3"/>
</dbReference>
<organism evidence="13 14">
    <name type="scientific">Xenopus laevis</name>
    <name type="common">African clawed frog</name>
    <dbReference type="NCBI Taxonomy" id="8355"/>
    <lineage>
        <taxon>Eukaryota</taxon>
        <taxon>Metazoa</taxon>
        <taxon>Chordata</taxon>
        <taxon>Craniata</taxon>
        <taxon>Vertebrata</taxon>
        <taxon>Euteleostomi</taxon>
        <taxon>Amphibia</taxon>
        <taxon>Batrachia</taxon>
        <taxon>Anura</taxon>
        <taxon>Pipoidea</taxon>
        <taxon>Pipidae</taxon>
        <taxon>Xenopodinae</taxon>
        <taxon>Xenopus</taxon>
        <taxon>Xenopus</taxon>
    </lineage>
</organism>
<dbReference type="GO" id="GO:0003723">
    <property type="term" value="F:RNA binding"/>
    <property type="evidence" value="ECO:0007669"/>
    <property type="project" value="UniProtKB-UniRule"/>
</dbReference>
<dbReference type="InterPro" id="IPR004170">
    <property type="entry name" value="WWE_dom"/>
</dbReference>
<dbReference type="Pfam" id="PF22005">
    <property type="entry name" value="WWE_1"/>
    <property type="match status" value="1"/>
</dbReference>
<dbReference type="Pfam" id="PF00644">
    <property type="entry name" value="PARP"/>
    <property type="match status" value="1"/>
</dbReference>
<evidence type="ECO:0000256" key="5">
    <source>
        <dbReference type="ARBA" id="ARBA00023242"/>
    </source>
</evidence>
<dbReference type="PANTHER" id="PTHR14453:SF89">
    <property type="entry name" value="PROTEIN MONO-ADP-RIBOSYLTRANSFERASE PARP14"/>
    <property type="match status" value="1"/>
</dbReference>
<dbReference type="Pfam" id="PF23222">
    <property type="entry name" value="RRM_PARP14_1"/>
    <property type="match status" value="1"/>
</dbReference>
<dbReference type="GeneID" id="108702882"/>
<dbReference type="Pfam" id="PF23253">
    <property type="entry name" value="KH_PARP14_6"/>
    <property type="match status" value="1"/>
</dbReference>
<dbReference type="Proteomes" id="UP000186698">
    <property type="component" value="Chromosome 9_10S"/>
</dbReference>
<dbReference type="KEGG" id="xla:108702882"/>
<dbReference type="Pfam" id="PF23085">
    <property type="entry name" value="RRM_PARP14_3"/>
    <property type="match status" value="1"/>
</dbReference>
<dbReference type="InterPro" id="IPR057049">
    <property type="entry name" value="PARP14_KH_8"/>
</dbReference>
<dbReference type="GO" id="GO:0005737">
    <property type="term" value="C:cytoplasm"/>
    <property type="evidence" value="ECO:0000318"/>
    <property type="project" value="GO_Central"/>
</dbReference>
<dbReference type="OrthoDB" id="6133115at2759"/>
<evidence type="ECO:0000256" key="4">
    <source>
        <dbReference type="ARBA" id="ARBA00023027"/>
    </source>
</evidence>
<dbReference type="InterPro" id="IPR057047">
    <property type="entry name" value="PARP14_KH_5"/>
</dbReference>
<dbReference type="InterPro" id="IPR057046">
    <property type="entry name" value="PARP14_KH_4"/>
</dbReference>
<accession>A0A8J0U022</accession>
<evidence type="ECO:0000259" key="11">
    <source>
        <dbReference type="PROSITE" id="PS51059"/>
    </source>
</evidence>
<dbReference type="PROSITE" id="PS50102">
    <property type="entry name" value="RRM"/>
    <property type="match status" value="1"/>
</dbReference>
<dbReference type="GO" id="GO:0003950">
    <property type="term" value="F:NAD+ poly-ADP-ribosyltransferase activity"/>
    <property type="evidence" value="ECO:0000318"/>
    <property type="project" value="GO_Central"/>
</dbReference>
<evidence type="ECO:0000259" key="10">
    <source>
        <dbReference type="PROSITE" id="PS50918"/>
    </source>
</evidence>
<dbReference type="AGR" id="Xenbase:XB-GENE-22251726"/>
<feature type="domain" description="WWE" evidence="10">
    <location>
        <begin position="1538"/>
        <end position="1613"/>
    </location>
</feature>
<dbReference type="InterPro" id="IPR057045">
    <property type="entry name" value="PARP14_KH_3"/>
</dbReference>
<sequence>MGDTEPFQFPVALEWDLGPEKLKKLKNKLLLYFQSKSRSNGGECVIKEPDCTQGYVLIHFRQETVQQQVLQKENHTLTLSGGKKLKLHVKLPGAIHPQDKAENNQHSQESLQNLVVEHLSHGPNTGSHDSPPPVILIGNVQDLCSLEMLNLLVENVSSKREDLDFHVEMIPEICSAALTFTCNTDILNFMDGFSRNHRVKQLKLTAMPLEDTNIIRAENLPPNTCEDHLMIYFESPQHGAGRVEHVELIPDEDAALITFLDKRAAEMVMEKKHVFGKRPISVYPYYESPGITLYGKNGPCVTLPKPLEVPISPYVLEFILGHSQIKDNIDNKMIYKNCEITWPDTNYPNPTIKLSIPNPILSHLRTMAKIVRTWNDQVFTEFSVIMSKFKAAEYNVNPSVWEAIKGEVESSTYEGVLVKPDLAKQKVFLVGLTKDIIKIEDTFRELIENTSREIYRQNESLAKTMPLSPALYEIMKRNGLETNLQKSFPKVKISYDVESKNIELYGLKEEVFGSQCEILKIEKGLKSKHITFKGHVINFLVAAGHEKLSCFLFIQHNINAMFEIEDNEVTLTGFSVKDLSDAEEQMRRQLVCKQLTVEDNMIIQKPEWKQLKEYLHETFNAERQTIVIEEFPRGAENQVVIAGLAPSVEKAFQQIHDFLEKNTTIQEDIKVQSVAVMEFIKEEKIQDVKKITKNIEIEMKHQTILMWGPRLYVQEAAGLIENVLSSLHWDVLQIRKPGAKKFCLKNKELHVTTAKNKYNCVIHLQEDGEDGFISNVACEGVLHYQVNLPGQVTIAVYQDDLTHHSVDVVVNAANEDLRHTGGLALALLNAAGPKLQTDSDLIIKTRGRLSTSESVITDAGNLPCKQVIHTVGPRWNPVCPGKCDRQLQKAITNGLYLAASKGHRSIGIPAVSSGIFGFPLKRCVNHILESIKEYVEDNSAHSSIKQIHLVADKLTTVQAFADALRTEFEQQKVGSAPKASSYVTVEKCEKSPARITNSQQKTVTTKEGLIIKIIQKAIEDSTTDVIVDNVGQNLQLNDWQISSALSRRAGPELQQLLLDVSQGASLHIGSVLSTDSCDLNCVKVFHVVMQHFDHKVLGRSIKTCLELAEQQSLQSISFPAIGTGKLGYPKNLVAATMIDVISDFSARNKAQSLREVNIVLHPKDTENIQVFSTELHQRCRDDSSSDRNTNSALALDFFGTVTSPTLGVHEMRIGPITYQVKTGDITKENTDIIVNSTNNSFNLLSGVSKAILQAAGPSVIFECQQLGLNPSSPFSSSSAMSKMFAAIYGSQTKTSFIMTQGGNLQCKNIIHVVGQRDPKCIQRCVLDLLQECNRLQMTSVALPAMGTGAGAVAANVVADAMLDGVEDFVKTQAAPSVKTVTIVIFQQPMLNDFYTSMKGKEGTAMSQPQSTFSKLYSWVLPAKKKPTQKLTAFQLTDNIDPAIIHLCAATKKEVIDTRLWLEKLILEEQFENVLQEEWVGDFEETERQTLSDLQKRLQISIEYEPSTSSVTVSGLTRDVMEASKEIQGMIKQIRDKKTKDREAELCGNMVEWSYHDGRRMVPFDKLTNLKLEEAASEKQQFVTVRVNGTEFIVDVQKRSATDTQGNTKEIVRVAKHGDALSVPPTWDPMVKEQVKMVPLVVGSPEYTSVQGKFAQTCNMRILKIERIQNQALWLNYQIKKKHLDNKYGSTNNEMQLFHGTDHNTVGNVNHNGFNRSFAGRNAIGSGTYFAVNANYSAQNTYSKPDVNRHKHMYLARVLTGQYCCGQPGMITPPPKNQSDPTDLYDSVTDNINHPSMFVIFSDIQAYPEYLITFV</sequence>
<dbReference type="EC" id="2.4.2.-" evidence="8"/>
<feature type="domain" description="PARP catalytic" evidence="11">
    <location>
        <begin position="1623"/>
        <end position="1814"/>
    </location>
</feature>
<dbReference type="CTD" id="108702882"/>
<dbReference type="GO" id="GO:0010629">
    <property type="term" value="P:negative regulation of gene expression"/>
    <property type="evidence" value="ECO:0000318"/>
    <property type="project" value="GO_Central"/>
</dbReference>
<dbReference type="PANTHER" id="PTHR14453">
    <property type="entry name" value="PARP/ZINC FINGER CCCH TYPE DOMAIN CONTAINING PROTEIN"/>
    <property type="match status" value="1"/>
</dbReference>
<dbReference type="InterPro" id="IPR000504">
    <property type="entry name" value="RRM_dom"/>
</dbReference>
<dbReference type="Xenbase" id="XB-GENE-22251726">
    <property type="gene designation" value="dtx3l.S"/>
</dbReference>
<dbReference type="GO" id="GO:0005634">
    <property type="term" value="C:nucleus"/>
    <property type="evidence" value="ECO:0000318"/>
    <property type="project" value="GO_Central"/>
</dbReference>
<dbReference type="InterPro" id="IPR057044">
    <property type="entry name" value="PARP14_KH_1"/>
</dbReference>
<dbReference type="InterPro" id="IPR035979">
    <property type="entry name" value="RBD_domain_sf"/>
</dbReference>
<dbReference type="InterPro" id="IPR057048">
    <property type="entry name" value="PARP14_KH_6"/>
</dbReference>
<evidence type="ECO:0000256" key="7">
    <source>
        <dbReference type="PROSITE-ProRule" id="PRU00176"/>
    </source>
</evidence>
<comment type="similarity">
    <text evidence="6">Belongs to the ARTD/PARP family.</text>
</comment>
<dbReference type="InterPro" id="IPR052056">
    <property type="entry name" value="Mono-ARTD/PARP"/>
</dbReference>
<dbReference type="RefSeq" id="XP_018094135.1">
    <property type="nucleotide sequence ID" value="XM_018238646.2"/>
</dbReference>
<dbReference type="SUPFAM" id="SSF54928">
    <property type="entry name" value="RNA-binding domain, RBD"/>
    <property type="match status" value="1"/>
</dbReference>
<feature type="domain" description="RRM" evidence="9">
    <location>
        <begin position="213"/>
        <end position="287"/>
    </location>
</feature>
<dbReference type="InterPro" id="IPR043472">
    <property type="entry name" value="Macro_dom-like"/>
</dbReference>
<comment type="subcellular location">
    <subcellularLocation>
        <location evidence="1">Nucleus</location>
    </subcellularLocation>
</comment>
<dbReference type="PROSITE" id="PS51059">
    <property type="entry name" value="PARP_CATALYTIC"/>
    <property type="match status" value="1"/>
</dbReference>
<dbReference type="InterPro" id="IPR054596">
    <property type="entry name" value="PARP14_WWE"/>
</dbReference>
<dbReference type="Pfam" id="PF23254">
    <property type="entry name" value="KH_PARP14_8"/>
    <property type="match status" value="1"/>
</dbReference>
<dbReference type="PROSITE" id="PS50918">
    <property type="entry name" value="WWE"/>
    <property type="match status" value="1"/>
</dbReference>
<dbReference type="GO" id="GO:0070212">
    <property type="term" value="P:protein poly-ADP-ribosylation"/>
    <property type="evidence" value="ECO:0007669"/>
    <property type="project" value="TreeGrafter"/>
</dbReference>
<dbReference type="InterPro" id="IPR012317">
    <property type="entry name" value="Poly(ADP-ribose)pol_cat_dom"/>
</dbReference>
<dbReference type="InterPro" id="IPR057043">
    <property type="entry name" value="PARP14_KH_2"/>
</dbReference>
<keyword evidence="5" id="KW-0539">Nucleus</keyword>
<dbReference type="Pfam" id="PF23251">
    <property type="entry name" value="KH_PARP14_4"/>
    <property type="match status" value="1"/>
</dbReference>
<dbReference type="InterPro" id="IPR057050">
    <property type="entry name" value="RRM_PARP14_2"/>
</dbReference>
<proteinExistence type="inferred from homology"/>
<dbReference type="Pfam" id="PF23248">
    <property type="entry name" value="KH_PARP14_2"/>
    <property type="match status" value="1"/>
</dbReference>
<keyword evidence="13" id="KW-1185">Reference proteome</keyword>
<dbReference type="GO" id="GO:1990404">
    <property type="term" value="F:NAD+-protein mono-ADP-ribosyltransferase activity"/>
    <property type="evidence" value="ECO:0007669"/>
    <property type="project" value="TreeGrafter"/>
</dbReference>